<dbReference type="GO" id="GO:0006541">
    <property type="term" value="P:glutamine metabolic process"/>
    <property type="evidence" value="ECO:0007669"/>
    <property type="project" value="InterPro"/>
</dbReference>
<evidence type="ECO:0000259" key="8">
    <source>
        <dbReference type="PROSITE" id="PS50975"/>
    </source>
</evidence>
<dbReference type="CDD" id="cd01744">
    <property type="entry name" value="GATase1_CPSase"/>
    <property type="match status" value="1"/>
</dbReference>
<dbReference type="Gene3D" id="3.30.1490.20">
    <property type="entry name" value="ATP-grasp fold, A domain"/>
    <property type="match status" value="1"/>
</dbReference>
<dbReference type="FunFam" id="3.50.30.20:FF:000002">
    <property type="entry name" value="Carbamoyl-phosphate synthase 1, mitochondrial"/>
    <property type="match status" value="1"/>
</dbReference>
<evidence type="ECO:0000256" key="4">
    <source>
        <dbReference type="ARBA" id="ARBA00022840"/>
    </source>
</evidence>
<dbReference type="Gene3D" id="3.40.50.1380">
    <property type="entry name" value="Methylglyoxal synthase-like domain"/>
    <property type="match status" value="1"/>
</dbReference>
<dbReference type="InterPro" id="IPR005479">
    <property type="entry name" value="CPAse_ATP-bd"/>
</dbReference>
<dbReference type="NCBIfam" id="NF003671">
    <property type="entry name" value="PRK05294.1"/>
    <property type="match status" value="1"/>
</dbReference>
<dbReference type="GO" id="GO:0006207">
    <property type="term" value="P:'de novo' pyrimidine nucleobase biosynthetic process"/>
    <property type="evidence" value="ECO:0007669"/>
    <property type="project" value="InterPro"/>
</dbReference>
<dbReference type="GeneTree" id="ENSGT00940000157192"/>
<dbReference type="SUPFAM" id="SSF48108">
    <property type="entry name" value="Carbamoyl phosphate synthetase, large subunit connection domain"/>
    <property type="match status" value="1"/>
</dbReference>
<dbReference type="Gene3D" id="3.30.470.20">
    <property type="entry name" value="ATP-grasp fold, B domain"/>
    <property type="match status" value="2"/>
</dbReference>
<dbReference type="GO" id="GO:0005951">
    <property type="term" value="C:carbamoyl-phosphate synthase complex"/>
    <property type="evidence" value="ECO:0007669"/>
    <property type="project" value="TreeGrafter"/>
</dbReference>
<dbReference type="InterPro" id="IPR002474">
    <property type="entry name" value="CarbamoylP_synth_ssu_N"/>
</dbReference>
<dbReference type="GO" id="GO:0004087">
    <property type="term" value="F:carbamoyl-phosphate synthase (ammonia) activity"/>
    <property type="evidence" value="ECO:0007669"/>
    <property type="project" value="UniProtKB-EC"/>
</dbReference>
<dbReference type="SUPFAM" id="SSF52335">
    <property type="entry name" value="Methylglyoxal synthase-like"/>
    <property type="match status" value="1"/>
</dbReference>
<dbReference type="SUPFAM" id="SSF52317">
    <property type="entry name" value="Class I glutamine amidotransferase-like"/>
    <property type="match status" value="1"/>
</dbReference>
<dbReference type="PRINTS" id="PR00096">
    <property type="entry name" value="GATASE"/>
</dbReference>
<dbReference type="SMART" id="SM01096">
    <property type="entry name" value="CPSase_L_D3"/>
    <property type="match status" value="1"/>
</dbReference>
<feature type="domain" description="ATP-grasp" evidence="8">
    <location>
        <begin position="467"/>
        <end position="659"/>
    </location>
</feature>
<proteinExistence type="inferred from homology"/>
<evidence type="ECO:0000259" key="9">
    <source>
        <dbReference type="PROSITE" id="PS51855"/>
    </source>
</evidence>
<dbReference type="InterPro" id="IPR036897">
    <property type="entry name" value="CarbamoylP_synth_lsu_oligo_sf"/>
</dbReference>
<dbReference type="Pfam" id="PF25596">
    <property type="entry name" value="CPSase_L_D1"/>
    <property type="match status" value="2"/>
</dbReference>
<accession>A0A4W5PP54</accession>
<dbReference type="PROSITE" id="PS51273">
    <property type="entry name" value="GATASE_TYPE_1"/>
    <property type="match status" value="1"/>
</dbReference>
<dbReference type="InterPro" id="IPR005480">
    <property type="entry name" value="CPSase_lsu_oligo"/>
</dbReference>
<dbReference type="EC" id="6.3.4.16" evidence="5"/>
<dbReference type="InterPro" id="IPR035686">
    <property type="entry name" value="CPSase_GATase1"/>
</dbReference>
<dbReference type="InterPro" id="IPR036914">
    <property type="entry name" value="MGS-like_dom_sf"/>
</dbReference>
<reference evidence="10" key="3">
    <citation type="submission" date="2025-09" db="UniProtKB">
        <authorList>
            <consortium name="Ensembl"/>
        </authorList>
    </citation>
    <scope>IDENTIFICATION</scope>
</reference>
<dbReference type="PANTHER" id="PTHR11405">
    <property type="entry name" value="CARBAMOYLTRANSFERASE FAMILY MEMBER"/>
    <property type="match status" value="1"/>
</dbReference>
<dbReference type="Pfam" id="PF00117">
    <property type="entry name" value="GATase"/>
    <property type="match status" value="1"/>
</dbReference>
<dbReference type="GO" id="GO:0004088">
    <property type="term" value="F:carbamoyl-phosphate synthase (glutamine-hydrolyzing) activity"/>
    <property type="evidence" value="ECO:0007669"/>
    <property type="project" value="InterPro"/>
</dbReference>
<keyword evidence="2" id="KW-0677">Repeat</keyword>
<reference evidence="11" key="1">
    <citation type="submission" date="2018-06" db="EMBL/GenBank/DDBJ databases">
        <title>Genome assembly of Danube salmon.</title>
        <authorList>
            <person name="Macqueen D.J."/>
            <person name="Gundappa M.K."/>
        </authorList>
    </citation>
    <scope>NUCLEOTIDE SEQUENCE [LARGE SCALE GENOMIC DNA]</scope>
</reference>
<dbReference type="FunFam" id="1.10.1030.10:FF:000001">
    <property type="entry name" value="Carbamoyl-phosphate synthase large chain"/>
    <property type="match status" value="1"/>
</dbReference>
<dbReference type="NCBIfam" id="TIGR01369">
    <property type="entry name" value="CPSaseII_lrg"/>
    <property type="match status" value="1"/>
</dbReference>
<dbReference type="Pfam" id="PF02786">
    <property type="entry name" value="CPSase_L_D2"/>
    <property type="match status" value="2"/>
</dbReference>
<dbReference type="SMART" id="SM01097">
    <property type="entry name" value="CPSase_sm_chain"/>
    <property type="match status" value="1"/>
</dbReference>
<dbReference type="SUPFAM" id="SSF52021">
    <property type="entry name" value="Carbamoyl phosphate synthetase, small subunit N-terminal domain"/>
    <property type="match status" value="1"/>
</dbReference>
<keyword evidence="3 7" id="KW-0547">Nucleotide-binding</keyword>
<dbReference type="Gene3D" id="1.10.1030.10">
    <property type="entry name" value="Carbamoyl-phosphate synthetase, large subunit oligomerisation domain"/>
    <property type="match status" value="1"/>
</dbReference>
<dbReference type="CDD" id="cd01423">
    <property type="entry name" value="MGS_CPS_I_III"/>
    <property type="match status" value="1"/>
</dbReference>
<dbReference type="InterPro" id="IPR011761">
    <property type="entry name" value="ATP-grasp"/>
</dbReference>
<dbReference type="GO" id="GO:0006526">
    <property type="term" value="P:L-arginine biosynthetic process"/>
    <property type="evidence" value="ECO:0007669"/>
    <property type="project" value="TreeGrafter"/>
</dbReference>
<dbReference type="FunFam" id="3.40.50.20:FF:000002">
    <property type="entry name" value="Carbamoyl-phosphate synthase large chain"/>
    <property type="match status" value="1"/>
</dbReference>
<evidence type="ECO:0000256" key="5">
    <source>
        <dbReference type="ARBA" id="ARBA00044063"/>
    </source>
</evidence>
<evidence type="ECO:0000256" key="3">
    <source>
        <dbReference type="ARBA" id="ARBA00022741"/>
    </source>
</evidence>
<dbReference type="GO" id="GO:0046872">
    <property type="term" value="F:metal ion binding"/>
    <property type="evidence" value="ECO:0007669"/>
    <property type="project" value="InterPro"/>
</dbReference>
<dbReference type="InterPro" id="IPR016185">
    <property type="entry name" value="PreATP-grasp_dom_sf"/>
</dbReference>
<dbReference type="InterPro" id="IPR005483">
    <property type="entry name" value="CPSase_dom"/>
</dbReference>
<feature type="domain" description="MGS-like" evidence="9">
    <location>
        <begin position="1263"/>
        <end position="1433"/>
    </location>
</feature>
<dbReference type="PROSITE" id="PS51855">
    <property type="entry name" value="MGS"/>
    <property type="match status" value="1"/>
</dbReference>
<dbReference type="PANTHER" id="PTHR11405:SF53">
    <property type="entry name" value="CARBAMOYL-PHOSPHATE SYNTHASE [AMMONIA], MITOCHONDRIAL"/>
    <property type="match status" value="1"/>
</dbReference>
<keyword evidence="11" id="KW-1185">Reference proteome</keyword>
<dbReference type="InterPro" id="IPR029062">
    <property type="entry name" value="Class_I_gatase-like"/>
</dbReference>
<evidence type="ECO:0000256" key="6">
    <source>
        <dbReference type="ARBA" id="ARBA00047359"/>
    </source>
</evidence>
<evidence type="ECO:0000313" key="11">
    <source>
        <dbReference type="Proteomes" id="UP000314982"/>
    </source>
</evidence>
<evidence type="ECO:0000256" key="7">
    <source>
        <dbReference type="PROSITE-ProRule" id="PRU00409"/>
    </source>
</evidence>
<dbReference type="InterPro" id="IPR058047">
    <property type="entry name" value="CPSase_preATP-grasp"/>
</dbReference>
<dbReference type="FunFam" id="3.40.50.880:FF:000006">
    <property type="entry name" value="Carbamoyl-phosphate synthase 1, mitochondrial"/>
    <property type="match status" value="1"/>
</dbReference>
<dbReference type="FunFam" id="3.30.470.20:FF:000001">
    <property type="entry name" value="Carbamoyl-phosphate synthase large chain"/>
    <property type="match status" value="1"/>
</dbReference>
<dbReference type="Pfam" id="PF02142">
    <property type="entry name" value="MGS"/>
    <property type="match status" value="1"/>
</dbReference>
<dbReference type="SMART" id="SM00851">
    <property type="entry name" value="MGS"/>
    <property type="match status" value="1"/>
</dbReference>
<dbReference type="PROSITE" id="PS50975">
    <property type="entry name" value="ATP_GRASP"/>
    <property type="match status" value="2"/>
</dbReference>
<evidence type="ECO:0000256" key="1">
    <source>
        <dbReference type="ARBA" id="ARBA00022598"/>
    </source>
</evidence>
<dbReference type="InterPro" id="IPR011607">
    <property type="entry name" value="MGS-like_dom"/>
</dbReference>
<dbReference type="PROSITE" id="PS00867">
    <property type="entry name" value="CPSASE_2"/>
    <property type="match status" value="2"/>
</dbReference>
<evidence type="ECO:0000256" key="2">
    <source>
        <dbReference type="ARBA" id="ARBA00022737"/>
    </source>
</evidence>
<keyword evidence="1" id="KW-0436">Ligase</keyword>
<dbReference type="Gene3D" id="3.40.50.880">
    <property type="match status" value="1"/>
</dbReference>
<dbReference type="NCBIfam" id="NF009475">
    <property type="entry name" value="PRK12838.1"/>
    <property type="match status" value="1"/>
</dbReference>
<dbReference type="Pfam" id="PF02787">
    <property type="entry name" value="CPSase_L_D3"/>
    <property type="match status" value="1"/>
</dbReference>
<feature type="domain" description="ATP-grasp" evidence="8">
    <location>
        <begin position="1009"/>
        <end position="1192"/>
    </location>
</feature>
<sequence>MKGFSFGDERSAAGELVFNTGLVGYPEALTDPSYRGQILTLTYPIVGNYGVPNTQELDELGLRRNIESDRIQVSGLLVQDYSHEYSHWNSVKSLGQWLQEEKVPALFGVDTRMLTKIIRDKGTVLGKIEFEGHPMEISDPNQQNIVAEVSTKETRVFGKGNPIKVVAVDCGIKHNIIRLLVKRGAEVHLVPWNQDLMSLEYDGLFISNGPGDPSLAGDLIQNVRKVLESDRPQPVFGICMGNQITALAAGAQSYKLPMGNRGQNQPVLNVMTGQAFITAQNHGYGIDSTSLPPGWSPLFVNANDGTNEGIMHNTKPVFTAQFHPEAKGGPTDTEVPVLSSGELLPKSSLSIGQAGEFDYSGSQAVKAMKEENVRTVLMNPNIASVQTNEVGTKQADSVYFLPVTPQFVTEVIKTERPDGILLSMGGQTALNCGVELFQSGVLQKYGVKVLGTPVESIMATEDRQLFADKLNEINEKIAPSFAVETVADALKAADQIGYPVMLRSAYSLGGLGSGLCANKDKLEETARKALAMSCQILVEKSLMGWKEVEYEVVRDIANNCVTVCNMENFDPLGIHTGDSIVVAPSQTLSNEEYHMLRETAIKVVRHLGIVGECNIQYALHPGSLEYCIIEVNARLSRSSALASKATGYPLAFVAAKLALGIPLPEIKNTVSEKTTACFEPSLDYIVTKIPRWDLDRFQGMSREIGSSMKSVGEVMAVGRTFEESMQKALRMCHPSVDGFMPRLPLNKPWSAQQDLQQELAVPSSTRVFSLAKALHSGVTVDHIHHLTAIDKWFLHKLRRITELEQHLSQFNSATLPQTLLLKAKQDGFSDRQVGQALGSSEGEARVLRLGQNIKPWVKQIDTLAAEYPAVTNYLYCTYHGQEHDLEFKDHGVMVLGCGPYHIGSSVEFDWCAVSSIRALRQMGRRTVVVNHNPETVSTDFDECDRMYFEELTLERILDITQQEGCTGSIVSVGGQIPNNLAMPLHLNGVKILGTNPQQIDRAEERSVFSTILDELGVAQAPWKALSSLVRHAHTHNTNKLSPYGSAMNVAYGEEEMRGFLDEATQVSQEHPVVITKFIRGAREVEVDAVAKMGKVLCHAITEHVEDAGVHSGDATLMLPTQSISQGALEKVKTATRKIAKAFEISGPFNTQFLVKGNDVMVIECNLRASRSFPFVSKTIGVDFISVATRVMVGEPQDEAALPSLENPIIPVDYVGIKAPMFSWPRLRDADPVLRCEMASTGEVACFGPNIYSAFLKAMLSTGFKLPTKGILIGIQHSFRPNFLATAHQLNEEGFKLFATEATSAWLSANDVPATPVAWPSQEGGDASLPSIIRLVNEGHIDLVINLPNNNSKFLRDNFLIRRMAVDHGVPLITNYQVHRHCDKDTQTEGQVQVHKHAYSTAYRHTHTQGHTHRDTCKHTHTRTSKATYSIYKN</sequence>
<dbReference type="PRINTS" id="PR00098">
    <property type="entry name" value="CPSASE"/>
</dbReference>
<organism evidence="10 11">
    <name type="scientific">Hucho hucho</name>
    <name type="common">huchen</name>
    <dbReference type="NCBI Taxonomy" id="62062"/>
    <lineage>
        <taxon>Eukaryota</taxon>
        <taxon>Metazoa</taxon>
        <taxon>Chordata</taxon>
        <taxon>Craniata</taxon>
        <taxon>Vertebrata</taxon>
        <taxon>Euteleostomi</taxon>
        <taxon>Actinopterygii</taxon>
        <taxon>Neopterygii</taxon>
        <taxon>Teleostei</taxon>
        <taxon>Protacanthopterygii</taxon>
        <taxon>Salmoniformes</taxon>
        <taxon>Salmonidae</taxon>
        <taxon>Salmoninae</taxon>
        <taxon>Hucho</taxon>
    </lineage>
</organism>
<dbReference type="SUPFAM" id="SSF52440">
    <property type="entry name" value="PreATP-grasp domain"/>
    <property type="match status" value="2"/>
</dbReference>
<dbReference type="InterPro" id="IPR006274">
    <property type="entry name" value="CarbamoylP_synth_ssu"/>
</dbReference>
<dbReference type="Proteomes" id="UP000314982">
    <property type="component" value="Unassembled WGS sequence"/>
</dbReference>
<dbReference type="Pfam" id="PF00988">
    <property type="entry name" value="CPSase_sm_chain"/>
    <property type="match status" value="1"/>
</dbReference>
<dbReference type="PRINTS" id="PR00099">
    <property type="entry name" value="CPSGATASE"/>
</dbReference>
<dbReference type="Ensembl" id="ENSHHUT00000066154.1">
    <property type="protein sequence ID" value="ENSHHUP00000063988.1"/>
    <property type="gene ID" value="ENSHHUG00000037712.1"/>
</dbReference>
<dbReference type="InterPro" id="IPR017926">
    <property type="entry name" value="GATASE"/>
</dbReference>
<name>A0A4W5PP54_9TELE</name>
<dbReference type="InterPro" id="IPR013815">
    <property type="entry name" value="ATP_grasp_subdomain_1"/>
</dbReference>
<dbReference type="FunFam" id="3.30.470.20:FF:000030">
    <property type="entry name" value="Carbamoyl-phosphate synthase 1, mitochondrial"/>
    <property type="match status" value="1"/>
</dbReference>
<dbReference type="NCBIfam" id="TIGR01368">
    <property type="entry name" value="CPSaseIIsmall"/>
    <property type="match status" value="1"/>
</dbReference>
<comment type="catalytic activity">
    <reaction evidence="6">
        <text>hydrogencarbonate + NH4(+) + 2 ATP = carbamoyl phosphate + 2 ADP + phosphate + 2 H(+)</text>
        <dbReference type="Rhea" id="RHEA:18029"/>
        <dbReference type="ChEBI" id="CHEBI:15378"/>
        <dbReference type="ChEBI" id="CHEBI:17544"/>
        <dbReference type="ChEBI" id="CHEBI:28938"/>
        <dbReference type="ChEBI" id="CHEBI:30616"/>
        <dbReference type="ChEBI" id="CHEBI:43474"/>
        <dbReference type="ChEBI" id="CHEBI:58228"/>
        <dbReference type="ChEBI" id="CHEBI:456216"/>
        <dbReference type="EC" id="6.3.4.16"/>
    </reaction>
</comment>
<keyword evidence="4 7" id="KW-0067">ATP-binding</keyword>
<dbReference type="InterPro" id="IPR006275">
    <property type="entry name" value="CPSase_lsu"/>
</dbReference>
<dbReference type="FunFam" id="3.40.50.20:FF:000012">
    <property type="entry name" value="Carbamoyl-phosphate synthase 1, mitochondrial"/>
    <property type="match status" value="1"/>
</dbReference>
<dbReference type="SUPFAM" id="SSF56059">
    <property type="entry name" value="Glutathione synthetase ATP-binding domain-like"/>
    <property type="match status" value="2"/>
</dbReference>
<dbReference type="GO" id="GO:0005524">
    <property type="term" value="F:ATP binding"/>
    <property type="evidence" value="ECO:0007669"/>
    <property type="project" value="UniProtKB-UniRule"/>
</dbReference>
<dbReference type="PROSITE" id="PS00866">
    <property type="entry name" value="CPSASE_1"/>
    <property type="match status" value="1"/>
</dbReference>
<dbReference type="NCBIfam" id="NF009455">
    <property type="entry name" value="PRK12815.1"/>
    <property type="match status" value="1"/>
</dbReference>
<dbReference type="InterPro" id="IPR036480">
    <property type="entry name" value="CarbP_synth_ssu_N_sf"/>
</dbReference>
<reference evidence="10" key="2">
    <citation type="submission" date="2025-08" db="UniProtKB">
        <authorList>
            <consortium name="Ensembl"/>
        </authorList>
    </citation>
    <scope>IDENTIFICATION</scope>
</reference>
<dbReference type="HAMAP" id="MF_01209">
    <property type="entry name" value="CPSase_S_chain"/>
    <property type="match status" value="1"/>
</dbReference>
<evidence type="ECO:0000313" key="10">
    <source>
        <dbReference type="Ensembl" id="ENSHHUP00000063988.1"/>
    </source>
</evidence>
<protein>
    <recommendedName>
        <fullName evidence="5">carbamoyl-phosphate synthase (ammonia)</fullName>
        <ecNumber evidence="5">6.3.4.16</ecNumber>
    </recommendedName>
</protein>
<dbReference type="Gene3D" id="3.40.50.20">
    <property type="match status" value="2"/>
</dbReference>
<dbReference type="Gene3D" id="3.50.30.20">
    <property type="entry name" value="Carbamoyl-phosphate synthase small subunit, N-terminal domain"/>
    <property type="match status" value="1"/>
</dbReference>